<dbReference type="EMBL" id="FNEV01000002">
    <property type="protein sequence ID" value="SDJ14647.1"/>
    <property type="molecule type" value="Genomic_DNA"/>
</dbReference>
<protein>
    <recommendedName>
        <fullName evidence="4">YesK-like protein</fullName>
    </recommendedName>
</protein>
<name>A0A1G8RCC4_9BACI</name>
<reference evidence="3" key="1">
    <citation type="submission" date="2016-10" db="EMBL/GenBank/DDBJ databases">
        <authorList>
            <person name="Varghese N."/>
            <person name="Submissions S."/>
        </authorList>
    </citation>
    <scope>NUCLEOTIDE SEQUENCE [LARGE SCALE GENOMIC DNA]</scope>
    <source>
        <strain evidence="3">DSM 4771</strain>
    </source>
</reference>
<gene>
    <name evidence="2" type="ORF">SAMN04490247_0952</name>
</gene>
<evidence type="ECO:0000313" key="2">
    <source>
        <dbReference type="EMBL" id="SDJ14647.1"/>
    </source>
</evidence>
<evidence type="ECO:0000313" key="3">
    <source>
        <dbReference type="Proteomes" id="UP000199225"/>
    </source>
</evidence>
<evidence type="ECO:0000256" key="1">
    <source>
        <dbReference type="SAM" id="Phobius"/>
    </source>
</evidence>
<feature type="transmembrane region" description="Helical" evidence="1">
    <location>
        <begin position="59"/>
        <end position="76"/>
    </location>
</feature>
<dbReference type="RefSeq" id="WP_093192570.1">
    <property type="nucleotide sequence ID" value="NZ_FNEV01000002.1"/>
</dbReference>
<proteinExistence type="predicted"/>
<dbReference type="AlphaFoldDB" id="A0A1G8RCC4"/>
<sequence>MDIILSIILVITLIISVSYVVFKRKQAGITGMKSALTPICLFLIGVVNLFAYWFGFSGLVSWTMSIVLLLLGAYFTKYIQAPVKQG</sequence>
<feature type="transmembrane region" description="Helical" evidence="1">
    <location>
        <begin position="34"/>
        <end position="53"/>
    </location>
</feature>
<dbReference type="OrthoDB" id="2427984at2"/>
<feature type="transmembrane region" description="Helical" evidence="1">
    <location>
        <begin position="6"/>
        <end position="22"/>
    </location>
</feature>
<keyword evidence="1" id="KW-1133">Transmembrane helix</keyword>
<organism evidence="2 3">
    <name type="scientific">Salimicrobium halophilum</name>
    <dbReference type="NCBI Taxonomy" id="86666"/>
    <lineage>
        <taxon>Bacteria</taxon>
        <taxon>Bacillati</taxon>
        <taxon>Bacillota</taxon>
        <taxon>Bacilli</taxon>
        <taxon>Bacillales</taxon>
        <taxon>Bacillaceae</taxon>
        <taxon>Salimicrobium</taxon>
    </lineage>
</organism>
<evidence type="ECO:0008006" key="4">
    <source>
        <dbReference type="Google" id="ProtNLM"/>
    </source>
</evidence>
<dbReference type="STRING" id="86666.SAMN04490247_0952"/>
<keyword evidence="3" id="KW-1185">Reference proteome</keyword>
<accession>A0A1G8RCC4</accession>
<keyword evidence="1" id="KW-0812">Transmembrane</keyword>
<dbReference type="Proteomes" id="UP000199225">
    <property type="component" value="Unassembled WGS sequence"/>
</dbReference>
<keyword evidence="1" id="KW-0472">Membrane</keyword>